<protein>
    <submittedName>
        <fullName evidence="2">DUF3239 domain-containing protein</fullName>
    </submittedName>
</protein>
<evidence type="ECO:0000256" key="1">
    <source>
        <dbReference type="SAM" id="Phobius"/>
    </source>
</evidence>
<dbReference type="EMBL" id="QFNY01000249">
    <property type="protein sequence ID" value="PZO98849.1"/>
    <property type="molecule type" value="Genomic_DNA"/>
</dbReference>
<dbReference type="AlphaFoldDB" id="A0A2W5B2I9"/>
<reference evidence="2 3" key="1">
    <citation type="submission" date="2017-11" db="EMBL/GenBank/DDBJ databases">
        <title>Infants hospitalized years apart are colonized by the same room-sourced microbial strains.</title>
        <authorList>
            <person name="Brooks B."/>
            <person name="Olm M.R."/>
            <person name="Firek B.A."/>
            <person name="Baker R."/>
            <person name="Thomas B.C."/>
            <person name="Morowitz M.J."/>
            <person name="Banfield J.F."/>
        </authorList>
    </citation>
    <scope>NUCLEOTIDE SEQUENCE [LARGE SCALE GENOMIC DNA]</scope>
    <source>
        <strain evidence="2">S2_012_000_R3_87</strain>
    </source>
</reference>
<dbReference type="Proteomes" id="UP000249451">
    <property type="component" value="Unassembled WGS sequence"/>
</dbReference>
<comment type="caution">
    <text evidence="2">The sequence shown here is derived from an EMBL/GenBank/DDBJ whole genome shotgun (WGS) entry which is preliminary data.</text>
</comment>
<feature type="transmembrane region" description="Helical" evidence="1">
    <location>
        <begin position="55"/>
        <end position="75"/>
    </location>
</feature>
<evidence type="ECO:0000313" key="2">
    <source>
        <dbReference type="EMBL" id="PZO98849.1"/>
    </source>
</evidence>
<proteinExistence type="predicted"/>
<evidence type="ECO:0000313" key="3">
    <source>
        <dbReference type="Proteomes" id="UP000249451"/>
    </source>
</evidence>
<sequence length="223" mass="24902">MTEFHVPVEEDYARKHNEFFRDAKRLQISAAILGALMFVIIAILVAVNGWQGRTIGFTISLGIFGALCWIIIPALPKAMGSPQQYYDMYQLAPAIIAKVNPRDMVLLSLVDASTKAKANPDPNLIEPALAARTVTSIPGVPREVGARVPSMAVTGAQRSRSSELFQEVLPMPVAWGTSDEKVWKDAERAIPSNQWRRLEGLVDRWEEVQKDRHSLVVLRDERK</sequence>
<name>A0A2W5B2I9_9CORY</name>
<accession>A0A2W5B2I9</accession>
<keyword evidence="1" id="KW-0472">Membrane</keyword>
<dbReference type="InterPro" id="IPR021632">
    <property type="entry name" value="DUF3239"/>
</dbReference>
<dbReference type="InterPro" id="IPR023124">
    <property type="entry name" value="DUF3239_dom_sf"/>
</dbReference>
<dbReference type="Pfam" id="PF11580">
    <property type="entry name" value="DUF3239"/>
    <property type="match status" value="1"/>
</dbReference>
<feature type="transmembrane region" description="Helical" evidence="1">
    <location>
        <begin position="28"/>
        <end position="49"/>
    </location>
</feature>
<gene>
    <name evidence="2" type="ORF">DI609_09635</name>
</gene>
<dbReference type="Gene3D" id="2.40.410.10">
    <property type="entry name" value="putative membrane protein from Corynebacterium diphtheriae superfamily"/>
    <property type="match status" value="1"/>
</dbReference>
<keyword evidence="1" id="KW-1133">Transmembrane helix</keyword>
<keyword evidence="1" id="KW-0812">Transmembrane</keyword>
<organism evidence="2 3">
    <name type="scientific">Corynebacterium urealyticum</name>
    <dbReference type="NCBI Taxonomy" id="43771"/>
    <lineage>
        <taxon>Bacteria</taxon>
        <taxon>Bacillati</taxon>
        <taxon>Actinomycetota</taxon>
        <taxon>Actinomycetes</taxon>
        <taxon>Mycobacteriales</taxon>
        <taxon>Corynebacteriaceae</taxon>
        <taxon>Corynebacterium</taxon>
    </lineage>
</organism>